<dbReference type="SUPFAM" id="SSF52540">
    <property type="entry name" value="P-loop containing nucleoside triphosphate hydrolases"/>
    <property type="match status" value="1"/>
</dbReference>
<evidence type="ECO:0000256" key="9">
    <source>
        <dbReference type="ARBA" id="ARBA00023004"/>
    </source>
</evidence>
<dbReference type="PRINTS" id="PR00326">
    <property type="entry name" value="GTP1OBG"/>
</dbReference>
<feature type="transmembrane region" description="Helical" evidence="14">
    <location>
        <begin position="370"/>
        <end position="396"/>
    </location>
</feature>
<keyword evidence="5 14" id="KW-0410">Iron transport</keyword>
<keyword evidence="9 14" id="KW-0408">Iron</keyword>
<keyword evidence="10" id="KW-0406">Ion transport</keyword>
<dbReference type="Proteomes" id="UP001576784">
    <property type="component" value="Unassembled WGS sequence"/>
</dbReference>
<dbReference type="InterPro" id="IPR030389">
    <property type="entry name" value="G_FEOB_dom"/>
</dbReference>
<dbReference type="PANTHER" id="PTHR43185:SF1">
    <property type="entry name" value="FE(2+) TRANSPORTER FEOB"/>
    <property type="match status" value="1"/>
</dbReference>
<keyword evidence="17" id="KW-1185">Reference proteome</keyword>
<keyword evidence="6 14" id="KW-0812">Transmembrane</keyword>
<keyword evidence="8 14" id="KW-1133">Transmembrane helix</keyword>
<dbReference type="PANTHER" id="PTHR43185">
    <property type="entry name" value="FERROUS IRON TRANSPORT PROTEIN B"/>
    <property type="match status" value="1"/>
</dbReference>
<feature type="transmembrane region" description="Helical" evidence="14">
    <location>
        <begin position="402"/>
        <end position="423"/>
    </location>
</feature>
<evidence type="ECO:0000256" key="14">
    <source>
        <dbReference type="RuleBase" id="RU362098"/>
    </source>
</evidence>
<dbReference type="Pfam" id="PF02421">
    <property type="entry name" value="FeoB_N"/>
    <property type="match status" value="1"/>
</dbReference>
<dbReference type="InterPro" id="IPR027417">
    <property type="entry name" value="P-loop_NTPase"/>
</dbReference>
<accession>A0ABV4XM83</accession>
<keyword evidence="11 14" id="KW-0342">GTP-binding</keyword>
<dbReference type="InterPro" id="IPR050860">
    <property type="entry name" value="FeoB_GTPase"/>
</dbReference>
<dbReference type="Pfam" id="PF07670">
    <property type="entry name" value="Gate"/>
    <property type="match status" value="2"/>
</dbReference>
<evidence type="ECO:0000259" key="15">
    <source>
        <dbReference type="PROSITE" id="PS51711"/>
    </source>
</evidence>
<evidence type="ECO:0000256" key="6">
    <source>
        <dbReference type="ARBA" id="ARBA00022692"/>
    </source>
</evidence>
<evidence type="ECO:0000256" key="13">
    <source>
        <dbReference type="NCBIfam" id="TIGR00437"/>
    </source>
</evidence>
<evidence type="ECO:0000256" key="4">
    <source>
        <dbReference type="ARBA" id="ARBA00022475"/>
    </source>
</evidence>
<dbReference type="RefSeq" id="WP_413261776.1">
    <property type="nucleotide sequence ID" value="NZ_JBHFNR010000022.1"/>
</dbReference>
<feature type="domain" description="FeoB-type G" evidence="15">
    <location>
        <begin position="16"/>
        <end position="186"/>
    </location>
</feature>
<evidence type="ECO:0000256" key="7">
    <source>
        <dbReference type="ARBA" id="ARBA00022741"/>
    </source>
</evidence>
<proteinExistence type="inferred from homology"/>
<protein>
    <recommendedName>
        <fullName evidence="13 14">Ferrous iron transport protein B</fullName>
    </recommendedName>
</protein>
<comment type="subcellular location">
    <subcellularLocation>
        <location evidence="14">Cell inner membrane</location>
        <topology evidence="14">Multi-pass membrane protein</topology>
    </subcellularLocation>
    <subcellularLocation>
        <location evidence="2">Cell membrane</location>
        <topology evidence="2">Multi-pass membrane protein</topology>
    </subcellularLocation>
</comment>
<keyword evidence="12 14" id="KW-0472">Membrane</keyword>
<dbReference type="InterPro" id="IPR003373">
    <property type="entry name" value="Fe2_transport_prot-B"/>
</dbReference>
<sequence length="611" mass="67027">MNCHSGATAVKTAKAVKRVALIGMPNTGKSTLFNRLTGATAFVGNWPGVTVDLLQANVNINNETVEFVDLPGIYDLNGFSEDEKVVQHFLENFGVDLVIVILNAAQIDRQIRLALQIKALGLPAIIILNMADEAKHYGVEIQVNELSKRLELPVFLMSAKYGRGYERAYREICQQLTESVTTNKIDNLKTCLSEQADISVEQMENILTGAVQMPSQMAVNITHQIDRILLHPILGLPLFFLGMFVVFWVVWNVGLPSQDIMDQITGWLQTNAIEPLVSPLPKLAQDFIINGLWGGLATVASFVPLLVLFFMIMAVLEDSGYLSRSAYLMDAFMAKLGLDGRSFVMQMMGFGCNVPALMGTRVMRSKALRLLTMLVIPFALCAARLQVFVFIIAIVIPNGNGALVLFSLYLLSFVAAIVTAALFQGVFKNEEPFVLELPPYRVPTLKHVILRGWGEVKQFVTRASSFITLGCVAVWVVTNLPPGATGLNTIGGQIGQFLSPLMHPIGIDPYLTLALLFGVIAKEVVVGSLAVIYGLGADAVTNQIAGTVTFIQAYSFCIFCLLYTPCLTTTVTLFNEAKSWKFTLFALAYSFGLAWFASFIFYQSALALGWR</sequence>
<dbReference type="NCBIfam" id="TIGR00437">
    <property type="entry name" value="feoB"/>
    <property type="match status" value="1"/>
</dbReference>
<evidence type="ECO:0000256" key="10">
    <source>
        <dbReference type="ARBA" id="ARBA00023065"/>
    </source>
</evidence>
<feature type="transmembrane region" description="Helical" evidence="14">
    <location>
        <begin position="510"/>
        <end position="532"/>
    </location>
</feature>
<evidence type="ECO:0000256" key="11">
    <source>
        <dbReference type="ARBA" id="ARBA00023134"/>
    </source>
</evidence>
<evidence type="ECO:0000256" key="3">
    <source>
        <dbReference type="ARBA" id="ARBA00022448"/>
    </source>
</evidence>
<evidence type="ECO:0000313" key="17">
    <source>
        <dbReference type="Proteomes" id="UP001576784"/>
    </source>
</evidence>
<evidence type="ECO:0000256" key="2">
    <source>
        <dbReference type="ARBA" id="ARBA00004651"/>
    </source>
</evidence>
<keyword evidence="4" id="KW-1003">Cell membrane</keyword>
<feature type="transmembrane region" description="Helical" evidence="14">
    <location>
        <begin position="544"/>
        <end position="564"/>
    </location>
</feature>
<dbReference type="NCBIfam" id="TIGR00231">
    <property type="entry name" value="small_GTP"/>
    <property type="match status" value="1"/>
</dbReference>
<dbReference type="CDD" id="cd01879">
    <property type="entry name" value="FeoB"/>
    <property type="match status" value="1"/>
</dbReference>
<feature type="transmembrane region" description="Helical" evidence="14">
    <location>
        <begin position="584"/>
        <end position="602"/>
    </location>
</feature>
<name>A0ABV4XM83_9CYAN</name>
<dbReference type="Pfam" id="PF07664">
    <property type="entry name" value="FeoB_C"/>
    <property type="match status" value="1"/>
</dbReference>
<keyword evidence="7" id="KW-0547">Nucleotide-binding</keyword>
<dbReference type="InterPro" id="IPR005225">
    <property type="entry name" value="Small_GTP-bd"/>
</dbReference>
<reference evidence="16 17" key="1">
    <citation type="submission" date="2024-09" db="EMBL/GenBank/DDBJ databases">
        <title>Floridaenema gen nov. (Aerosakkonemataceae, Aerosakkonematales ord. nov., Cyanobacteria) from benthic tropical and subtropical fresh waters, with the description of four new species.</title>
        <authorList>
            <person name="Moretto J.A."/>
            <person name="Berthold D.E."/>
            <person name="Lefler F.W."/>
            <person name="Huang I.-S."/>
            <person name="Laughinghouse H. IV."/>
        </authorList>
    </citation>
    <scope>NUCLEOTIDE SEQUENCE [LARGE SCALE GENOMIC DNA]</scope>
    <source>
        <strain evidence="16 17">BLCC-F50</strain>
    </source>
</reference>
<dbReference type="InterPro" id="IPR011640">
    <property type="entry name" value="Fe2_transport_prot_B_C"/>
</dbReference>
<dbReference type="EMBL" id="JBHFNR010000022">
    <property type="protein sequence ID" value="MFB2892099.1"/>
    <property type="molecule type" value="Genomic_DNA"/>
</dbReference>
<comment type="similarity">
    <text evidence="14">Belongs to the TRAFAC class TrmE-Era-EngA-EngB-Septin-like GTPase superfamily. FeoB GTPase (TC 9.A.8) family.</text>
</comment>
<evidence type="ECO:0000256" key="12">
    <source>
        <dbReference type="ARBA" id="ARBA00023136"/>
    </source>
</evidence>
<keyword evidence="3 14" id="KW-0813">Transport</keyword>
<evidence type="ECO:0000256" key="5">
    <source>
        <dbReference type="ARBA" id="ARBA00022496"/>
    </source>
</evidence>
<organism evidence="16 17">
    <name type="scientific">Floridaenema flaviceps BLCC-F50</name>
    <dbReference type="NCBI Taxonomy" id="3153642"/>
    <lineage>
        <taxon>Bacteria</taxon>
        <taxon>Bacillati</taxon>
        <taxon>Cyanobacteriota</taxon>
        <taxon>Cyanophyceae</taxon>
        <taxon>Oscillatoriophycideae</taxon>
        <taxon>Aerosakkonematales</taxon>
        <taxon>Aerosakkonemataceae</taxon>
        <taxon>Floridanema</taxon>
        <taxon>Floridanema flaviceps</taxon>
    </lineage>
</organism>
<feature type="transmembrane region" description="Helical" evidence="14">
    <location>
        <begin position="292"/>
        <end position="316"/>
    </location>
</feature>
<evidence type="ECO:0000313" key="16">
    <source>
        <dbReference type="EMBL" id="MFB2892099.1"/>
    </source>
</evidence>
<evidence type="ECO:0000256" key="8">
    <source>
        <dbReference type="ARBA" id="ARBA00022989"/>
    </source>
</evidence>
<dbReference type="InterPro" id="IPR011642">
    <property type="entry name" value="Gate_dom"/>
</dbReference>
<comment type="caution">
    <text evidence="16">The sequence shown here is derived from an EMBL/GenBank/DDBJ whole genome shotgun (WGS) entry which is preliminary data.</text>
</comment>
<feature type="transmembrane region" description="Helical" evidence="14">
    <location>
        <begin position="228"/>
        <end position="251"/>
    </location>
</feature>
<feature type="transmembrane region" description="Helical" evidence="14">
    <location>
        <begin position="459"/>
        <end position="478"/>
    </location>
</feature>
<comment type="function">
    <text evidence="1 14">Probable transporter of a GTP-driven Fe(2+) uptake system.</text>
</comment>
<gene>
    <name evidence="16" type="primary">feoB</name>
    <name evidence="16" type="ORF">ACE1CI_04035</name>
</gene>
<dbReference type="InterPro" id="IPR006073">
    <property type="entry name" value="GTP-bd"/>
</dbReference>
<dbReference type="PROSITE" id="PS51711">
    <property type="entry name" value="G_FEOB"/>
    <property type="match status" value="1"/>
</dbReference>
<evidence type="ECO:0000256" key="1">
    <source>
        <dbReference type="ARBA" id="ARBA00003926"/>
    </source>
</evidence>
<dbReference type="Gene3D" id="3.40.50.300">
    <property type="entry name" value="P-loop containing nucleotide triphosphate hydrolases"/>
    <property type="match status" value="1"/>
</dbReference>